<accession>A0ABT5QFI7</accession>
<evidence type="ECO:0000256" key="4">
    <source>
        <dbReference type="ARBA" id="ARBA00011881"/>
    </source>
</evidence>
<dbReference type="EC" id="3.5.2.17" evidence="5 9"/>
<comment type="catalytic activity">
    <reaction evidence="1 9">
        <text>5-hydroxyisourate + H2O = 5-hydroxy-2-oxo-4-ureido-2,5-dihydro-1H-imidazole-5-carboxylate + H(+)</text>
        <dbReference type="Rhea" id="RHEA:23736"/>
        <dbReference type="ChEBI" id="CHEBI:15377"/>
        <dbReference type="ChEBI" id="CHEBI:15378"/>
        <dbReference type="ChEBI" id="CHEBI:18072"/>
        <dbReference type="ChEBI" id="CHEBI:58639"/>
        <dbReference type="EC" id="3.5.2.17"/>
    </reaction>
</comment>
<dbReference type="EMBL" id="JAJUBB010000001">
    <property type="protein sequence ID" value="MDD1779742.1"/>
    <property type="molecule type" value="Genomic_DNA"/>
</dbReference>
<evidence type="ECO:0000313" key="12">
    <source>
        <dbReference type="Proteomes" id="UP001149821"/>
    </source>
</evidence>
<evidence type="ECO:0000256" key="1">
    <source>
        <dbReference type="ARBA" id="ARBA00001043"/>
    </source>
</evidence>
<comment type="subunit">
    <text evidence="4 9">Homotetramer.</text>
</comment>
<dbReference type="NCBIfam" id="TIGR02962">
    <property type="entry name" value="hdxy_isourate"/>
    <property type="match status" value="1"/>
</dbReference>
<comment type="similarity">
    <text evidence="3 9">Belongs to the transthyretin family. 5-hydroxyisourate hydrolase subfamily.</text>
</comment>
<keyword evidence="12" id="KW-1185">Reference proteome</keyword>
<dbReference type="PRINTS" id="PR00189">
    <property type="entry name" value="TRNSTHYRETIN"/>
</dbReference>
<name>A0ABT5QFI7_9GAMM</name>
<dbReference type="Gene3D" id="2.60.40.180">
    <property type="entry name" value="Transthyretin/hydroxyisourate hydrolase domain"/>
    <property type="match status" value="1"/>
</dbReference>
<dbReference type="GO" id="GO:0033971">
    <property type="term" value="F:hydroxyisourate hydrolase activity"/>
    <property type="evidence" value="ECO:0007669"/>
    <property type="project" value="UniProtKB-EC"/>
</dbReference>
<dbReference type="InterPro" id="IPR014306">
    <property type="entry name" value="Hydroxyisourate_hydrolase"/>
</dbReference>
<evidence type="ECO:0000256" key="5">
    <source>
        <dbReference type="ARBA" id="ARBA00012609"/>
    </source>
</evidence>
<dbReference type="CDD" id="cd05822">
    <property type="entry name" value="TLP_HIUase"/>
    <property type="match status" value="1"/>
</dbReference>
<dbReference type="InterPro" id="IPR023416">
    <property type="entry name" value="Transthyretin/HIU_hydrolase_d"/>
</dbReference>
<dbReference type="PANTHER" id="PTHR10395">
    <property type="entry name" value="URICASE AND TRANSTHYRETIN-RELATED"/>
    <property type="match status" value="1"/>
</dbReference>
<sequence length="117" mass="12818">MGKLTTHVLDTAHGKPGADINVSLYRVDGDTLQHVITTTTNSDGRTDEPLLEANGLLVGKYQLQFNTADYFRNAGVSLSDTPFLDDVIIRFGVDDANSHYHVPLLVSPYSFSTYRGS</sequence>
<dbReference type="PROSITE" id="PS00769">
    <property type="entry name" value="TRANSTHYRETIN_2"/>
    <property type="match status" value="1"/>
</dbReference>
<dbReference type="Pfam" id="PF00576">
    <property type="entry name" value="Transthyretin"/>
    <property type="match status" value="1"/>
</dbReference>
<evidence type="ECO:0000256" key="6">
    <source>
        <dbReference type="ARBA" id="ARBA00017539"/>
    </source>
</evidence>
<dbReference type="SUPFAM" id="SSF49472">
    <property type="entry name" value="Transthyretin (synonym: prealbumin)"/>
    <property type="match status" value="1"/>
</dbReference>
<evidence type="ECO:0000256" key="7">
    <source>
        <dbReference type="ARBA" id="ARBA00022631"/>
    </source>
</evidence>
<evidence type="ECO:0000313" key="11">
    <source>
        <dbReference type="EMBL" id="MDD1779742.1"/>
    </source>
</evidence>
<protein>
    <recommendedName>
        <fullName evidence="6 9">5-hydroxyisourate hydrolase</fullName>
        <shortName evidence="9">HIU hydrolase</shortName>
        <shortName evidence="9">HIUHase</shortName>
        <ecNumber evidence="5 9">3.5.2.17</ecNumber>
    </recommendedName>
</protein>
<dbReference type="Proteomes" id="UP001149821">
    <property type="component" value="Unassembled WGS sequence"/>
</dbReference>
<feature type="domain" description="Transthyretin/hydroxyisourate hydrolase" evidence="10">
    <location>
        <begin position="4"/>
        <end position="116"/>
    </location>
</feature>
<dbReference type="PROSITE" id="PS00768">
    <property type="entry name" value="TRANSTHYRETIN_1"/>
    <property type="match status" value="1"/>
</dbReference>
<dbReference type="InterPro" id="IPR000895">
    <property type="entry name" value="Transthyretin/HIU_hydrolase"/>
</dbReference>
<evidence type="ECO:0000259" key="10">
    <source>
        <dbReference type="Pfam" id="PF00576"/>
    </source>
</evidence>
<keyword evidence="7 9" id="KW-0659">Purine metabolism</keyword>
<keyword evidence="8 9" id="KW-0378">Hydrolase</keyword>
<comment type="function">
    <text evidence="2">Catalyzes the hydrolysis of 5-hydroxyisourate (HIU) to 2-oxo-4-hydroxy-4-carboxy-5-ureidoimidazoline (OHCU).</text>
</comment>
<evidence type="ECO:0000256" key="3">
    <source>
        <dbReference type="ARBA" id="ARBA00009850"/>
    </source>
</evidence>
<comment type="caution">
    <text evidence="11">The sequence shown here is derived from an EMBL/GenBank/DDBJ whole genome shotgun (WGS) entry which is preliminary data.</text>
</comment>
<dbReference type="PANTHER" id="PTHR10395:SF7">
    <property type="entry name" value="5-HYDROXYISOURATE HYDROLASE"/>
    <property type="match status" value="1"/>
</dbReference>
<organism evidence="11 12">
    <name type="scientific">Enterovibrio qingdaonensis</name>
    <dbReference type="NCBI Taxonomy" id="2899818"/>
    <lineage>
        <taxon>Bacteria</taxon>
        <taxon>Pseudomonadati</taxon>
        <taxon>Pseudomonadota</taxon>
        <taxon>Gammaproteobacteria</taxon>
        <taxon>Vibrionales</taxon>
        <taxon>Vibrionaceae</taxon>
        <taxon>Enterovibrio</taxon>
    </lineage>
</organism>
<evidence type="ECO:0000256" key="9">
    <source>
        <dbReference type="RuleBase" id="RU361270"/>
    </source>
</evidence>
<dbReference type="InterPro" id="IPR023418">
    <property type="entry name" value="Thyroxine_BS"/>
</dbReference>
<dbReference type="InterPro" id="IPR036817">
    <property type="entry name" value="Transthyretin/HIU_hydrolase_sf"/>
</dbReference>
<dbReference type="RefSeq" id="WP_274139543.1">
    <property type="nucleotide sequence ID" value="NZ_JAJUBB010000001.1"/>
</dbReference>
<evidence type="ECO:0000256" key="8">
    <source>
        <dbReference type="ARBA" id="ARBA00022801"/>
    </source>
</evidence>
<gene>
    <name evidence="11" type="primary">uraH</name>
    <name evidence="11" type="ORF">LRP49_00910</name>
</gene>
<reference evidence="11" key="1">
    <citation type="submission" date="2021-12" db="EMBL/GenBank/DDBJ databases">
        <title>Enterovibrio ZSDZ35 sp. nov. and Enterovibrio ZSDZ42 sp. nov., isolated from coastal seawater in Qingdao.</title>
        <authorList>
            <person name="Zhang P."/>
        </authorList>
    </citation>
    <scope>NUCLEOTIDE SEQUENCE</scope>
    <source>
        <strain evidence="11">ZSDZ35</strain>
    </source>
</reference>
<dbReference type="InterPro" id="IPR023419">
    <property type="entry name" value="Transthyretin_CS"/>
</dbReference>
<evidence type="ECO:0000256" key="2">
    <source>
        <dbReference type="ARBA" id="ARBA00002704"/>
    </source>
</evidence>
<proteinExistence type="inferred from homology"/>